<accession>A0A7W1XPG1</accession>
<name>A0A7W1XPG1_9BACL</name>
<protein>
    <submittedName>
        <fullName evidence="2">Uncharacterized protein</fullName>
    </submittedName>
</protein>
<evidence type="ECO:0000313" key="3">
    <source>
        <dbReference type="Proteomes" id="UP000538292"/>
    </source>
</evidence>
<dbReference type="AlphaFoldDB" id="A0A7W1XPG1"/>
<gene>
    <name evidence="2" type="ORF">H2C83_00715</name>
</gene>
<reference evidence="2 3" key="1">
    <citation type="submission" date="2020-07" db="EMBL/GenBank/DDBJ databases">
        <title>Thermoactinomyces phylogeny.</title>
        <authorList>
            <person name="Dunlap C."/>
        </authorList>
    </citation>
    <scope>NUCLEOTIDE SEQUENCE [LARGE SCALE GENOMIC DNA]</scope>
    <source>
        <strain evidence="2 3">AMNI-1</strain>
    </source>
</reference>
<dbReference type="Proteomes" id="UP000538292">
    <property type="component" value="Unassembled WGS sequence"/>
</dbReference>
<dbReference type="GO" id="GO:0003677">
    <property type="term" value="F:DNA binding"/>
    <property type="evidence" value="ECO:0007669"/>
    <property type="project" value="InterPro"/>
</dbReference>
<evidence type="ECO:0000313" key="2">
    <source>
        <dbReference type="EMBL" id="MBA4600868.1"/>
    </source>
</evidence>
<feature type="region of interest" description="Disordered" evidence="1">
    <location>
        <begin position="1"/>
        <end position="26"/>
    </location>
</feature>
<dbReference type="SUPFAM" id="SSF47413">
    <property type="entry name" value="lambda repressor-like DNA-binding domains"/>
    <property type="match status" value="1"/>
</dbReference>
<keyword evidence="3" id="KW-1185">Reference proteome</keyword>
<dbReference type="InterPro" id="IPR010982">
    <property type="entry name" value="Lambda_DNA-bd_dom_sf"/>
</dbReference>
<dbReference type="EMBL" id="JACEOL010000002">
    <property type="protein sequence ID" value="MBA4600868.1"/>
    <property type="molecule type" value="Genomic_DNA"/>
</dbReference>
<sequence>MSQAEPSKKPGVTPLQVSQDERNEYGGVSMEKVKQVLKALDMNVFIVPHEQEKMSG</sequence>
<proteinExistence type="predicted"/>
<comment type="caution">
    <text evidence="2">The sequence shown here is derived from an EMBL/GenBank/DDBJ whole genome shotgun (WGS) entry which is preliminary data.</text>
</comment>
<organism evidence="2 3">
    <name type="scientific">Thermoactinomyces mirandus</name>
    <dbReference type="NCBI Taxonomy" id="2756294"/>
    <lineage>
        <taxon>Bacteria</taxon>
        <taxon>Bacillati</taxon>
        <taxon>Bacillota</taxon>
        <taxon>Bacilli</taxon>
        <taxon>Bacillales</taxon>
        <taxon>Thermoactinomycetaceae</taxon>
        <taxon>Thermoactinomyces</taxon>
    </lineage>
</organism>
<evidence type="ECO:0000256" key="1">
    <source>
        <dbReference type="SAM" id="MobiDB-lite"/>
    </source>
</evidence>